<name>J9GHV0_9ZZZZ</name>
<evidence type="ECO:0000313" key="1">
    <source>
        <dbReference type="EMBL" id="EJX01493.1"/>
    </source>
</evidence>
<comment type="caution">
    <text evidence="1">The sequence shown here is derived from an EMBL/GenBank/DDBJ whole genome shotgun (WGS) entry which is preliminary data.</text>
</comment>
<reference evidence="1" key="1">
    <citation type="journal article" date="2012" name="PLoS ONE">
        <title>Gene sets for utilization of primary and secondary nutrition supplies in the distal gut of endangered iberian lynx.</title>
        <authorList>
            <person name="Alcaide M."/>
            <person name="Messina E."/>
            <person name="Richter M."/>
            <person name="Bargiela R."/>
            <person name="Peplies J."/>
            <person name="Huws S.A."/>
            <person name="Newbold C.J."/>
            <person name="Golyshin P.N."/>
            <person name="Simon M.A."/>
            <person name="Lopez G."/>
            <person name="Yakimov M.M."/>
            <person name="Ferrer M."/>
        </authorList>
    </citation>
    <scope>NUCLEOTIDE SEQUENCE</scope>
</reference>
<organism evidence="1">
    <name type="scientific">gut metagenome</name>
    <dbReference type="NCBI Taxonomy" id="749906"/>
    <lineage>
        <taxon>unclassified sequences</taxon>
        <taxon>metagenomes</taxon>
        <taxon>organismal metagenomes</taxon>
    </lineage>
</organism>
<dbReference type="AlphaFoldDB" id="J9GHV0"/>
<accession>J9GHV0</accession>
<protein>
    <submittedName>
        <fullName evidence="1">Uncharacterized protein</fullName>
    </submittedName>
</protein>
<dbReference type="EMBL" id="AMCI01002935">
    <property type="protein sequence ID" value="EJX01493.1"/>
    <property type="molecule type" value="Genomic_DNA"/>
</dbReference>
<proteinExistence type="predicted"/>
<sequence>MIIYKNVFRNIFSCIIAGWSSISITDRVVTLSFDDIDVATSPCCSLI</sequence>
<gene>
    <name evidence="1" type="ORF">EVA_10400</name>
</gene>